<dbReference type="InterPro" id="IPR005158">
    <property type="entry name" value="BTAD"/>
</dbReference>
<dbReference type="RefSeq" id="WP_386357320.1">
    <property type="nucleotide sequence ID" value="NZ_JBHSFG010000129.1"/>
</dbReference>
<dbReference type="EMBL" id="JBHSFG010000129">
    <property type="protein sequence ID" value="MFC4472830.1"/>
    <property type="molecule type" value="Genomic_DNA"/>
</dbReference>
<evidence type="ECO:0000313" key="3">
    <source>
        <dbReference type="Proteomes" id="UP001596012"/>
    </source>
</evidence>
<proteinExistence type="predicted"/>
<accession>A0ABV8Z768</accession>
<keyword evidence="3" id="KW-1185">Reference proteome</keyword>
<protein>
    <submittedName>
        <fullName evidence="2">BTAD domain-containing putative transcriptional regulator</fullName>
    </submittedName>
</protein>
<comment type="caution">
    <text evidence="2">The sequence shown here is derived from an EMBL/GenBank/DDBJ whole genome shotgun (WGS) entry which is preliminary data.</text>
</comment>
<name>A0ABV8Z768_9ACTN</name>
<gene>
    <name evidence="2" type="ORF">ACFPH6_51695</name>
</gene>
<evidence type="ECO:0000313" key="2">
    <source>
        <dbReference type="EMBL" id="MFC4472830.1"/>
    </source>
</evidence>
<organism evidence="2 3">
    <name type="scientific">Streptomyces xiangluensis</name>
    <dbReference type="NCBI Taxonomy" id="2665720"/>
    <lineage>
        <taxon>Bacteria</taxon>
        <taxon>Bacillati</taxon>
        <taxon>Actinomycetota</taxon>
        <taxon>Actinomycetes</taxon>
        <taxon>Kitasatosporales</taxon>
        <taxon>Streptomycetaceae</taxon>
        <taxon>Streptomyces</taxon>
    </lineage>
</organism>
<dbReference type="Proteomes" id="UP001596012">
    <property type="component" value="Unassembled WGS sequence"/>
</dbReference>
<dbReference type="Pfam" id="PF03704">
    <property type="entry name" value="BTAD"/>
    <property type="match status" value="1"/>
</dbReference>
<sequence>MLVSGPAGYALKVPREARDTTLFEDSVTRAREALRNRQLPGARKEIDAVLGLWRGETG</sequence>
<feature type="domain" description="Bacterial transcriptional activator" evidence="1">
    <location>
        <begin position="19"/>
        <end position="56"/>
    </location>
</feature>
<evidence type="ECO:0000259" key="1">
    <source>
        <dbReference type="Pfam" id="PF03704"/>
    </source>
</evidence>
<reference evidence="3" key="1">
    <citation type="journal article" date="2019" name="Int. J. Syst. Evol. Microbiol.">
        <title>The Global Catalogue of Microorganisms (GCM) 10K type strain sequencing project: providing services to taxonomists for standard genome sequencing and annotation.</title>
        <authorList>
            <consortium name="The Broad Institute Genomics Platform"/>
            <consortium name="The Broad Institute Genome Sequencing Center for Infectious Disease"/>
            <person name="Wu L."/>
            <person name="Ma J."/>
        </authorList>
    </citation>
    <scope>NUCLEOTIDE SEQUENCE [LARGE SCALE GENOMIC DNA]</scope>
    <source>
        <strain evidence="3">DT43</strain>
    </source>
</reference>